<dbReference type="EMBL" id="BSUY01000001">
    <property type="protein sequence ID" value="GMA81757.1"/>
    <property type="molecule type" value="Genomic_DNA"/>
</dbReference>
<organism evidence="2 3">
    <name type="scientific">Shewanella glacialipiscicola</name>
    <dbReference type="NCBI Taxonomy" id="614069"/>
    <lineage>
        <taxon>Bacteria</taxon>
        <taxon>Pseudomonadati</taxon>
        <taxon>Pseudomonadota</taxon>
        <taxon>Gammaproteobacteria</taxon>
        <taxon>Alteromonadales</taxon>
        <taxon>Shewanellaceae</taxon>
        <taxon>Shewanella</taxon>
    </lineage>
</organism>
<keyword evidence="3" id="KW-1185">Reference proteome</keyword>
<name>A0ABQ6J1Y5_9GAMM</name>
<proteinExistence type="predicted"/>
<sequence>MCGAIIEPSEYRYSEQDRNFDKSKFGKTPEGLPIVGKEKIKPQAALSAPNHSNK</sequence>
<evidence type="ECO:0000313" key="3">
    <source>
        <dbReference type="Proteomes" id="UP001157046"/>
    </source>
</evidence>
<gene>
    <name evidence="2" type="ORF">GCM10025855_12900</name>
</gene>
<accession>A0ABQ6J1Y5</accession>
<reference evidence="3" key="1">
    <citation type="journal article" date="2019" name="Int. J. Syst. Evol. Microbiol.">
        <title>The Global Catalogue of Microorganisms (GCM) 10K type strain sequencing project: providing services to taxonomists for standard genome sequencing and annotation.</title>
        <authorList>
            <consortium name="The Broad Institute Genomics Platform"/>
            <consortium name="The Broad Institute Genome Sequencing Center for Infectious Disease"/>
            <person name="Wu L."/>
            <person name="Ma J."/>
        </authorList>
    </citation>
    <scope>NUCLEOTIDE SEQUENCE [LARGE SCALE GENOMIC DNA]</scope>
    <source>
        <strain evidence="3">NBRC 102030</strain>
    </source>
</reference>
<evidence type="ECO:0000256" key="1">
    <source>
        <dbReference type="SAM" id="MobiDB-lite"/>
    </source>
</evidence>
<evidence type="ECO:0000313" key="2">
    <source>
        <dbReference type="EMBL" id="GMA81757.1"/>
    </source>
</evidence>
<protein>
    <submittedName>
        <fullName evidence="2">Uncharacterized protein</fullName>
    </submittedName>
</protein>
<comment type="caution">
    <text evidence="2">The sequence shown here is derived from an EMBL/GenBank/DDBJ whole genome shotgun (WGS) entry which is preliminary data.</text>
</comment>
<dbReference type="Proteomes" id="UP001157046">
    <property type="component" value="Unassembled WGS sequence"/>
</dbReference>
<feature type="region of interest" description="Disordered" evidence="1">
    <location>
        <begin position="21"/>
        <end position="54"/>
    </location>
</feature>